<dbReference type="EMBL" id="JABSTQ010009516">
    <property type="protein sequence ID" value="KAG0428494.1"/>
    <property type="molecule type" value="Genomic_DNA"/>
</dbReference>
<comment type="caution">
    <text evidence="1">The sequence shown here is derived from an EMBL/GenBank/DDBJ whole genome shotgun (WGS) entry which is preliminary data.</text>
</comment>
<accession>A0AC60Q411</accession>
<protein>
    <submittedName>
        <fullName evidence="1">Uncharacterized protein</fullName>
    </submittedName>
</protein>
<evidence type="ECO:0000313" key="1">
    <source>
        <dbReference type="EMBL" id="KAG0428494.1"/>
    </source>
</evidence>
<organism evidence="1 2">
    <name type="scientific">Ixodes persulcatus</name>
    <name type="common">Taiga tick</name>
    <dbReference type="NCBI Taxonomy" id="34615"/>
    <lineage>
        <taxon>Eukaryota</taxon>
        <taxon>Metazoa</taxon>
        <taxon>Ecdysozoa</taxon>
        <taxon>Arthropoda</taxon>
        <taxon>Chelicerata</taxon>
        <taxon>Arachnida</taxon>
        <taxon>Acari</taxon>
        <taxon>Parasitiformes</taxon>
        <taxon>Ixodida</taxon>
        <taxon>Ixodoidea</taxon>
        <taxon>Ixodidae</taxon>
        <taxon>Ixodinae</taxon>
        <taxon>Ixodes</taxon>
    </lineage>
</organism>
<feature type="non-terminal residue" evidence="1">
    <location>
        <position position="99"/>
    </location>
</feature>
<evidence type="ECO:0000313" key="2">
    <source>
        <dbReference type="Proteomes" id="UP000805193"/>
    </source>
</evidence>
<dbReference type="Proteomes" id="UP000805193">
    <property type="component" value="Unassembled WGS sequence"/>
</dbReference>
<keyword evidence="2" id="KW-1185">Reference proteome</keyword>
<gene>
    <name evidence="1" type="ORF">HPB47_024517</name>
</gene>
<reference evidence="1 2" key="1">
    <citation type="journal article" date="2020" name="Cell">
        <title>Large-Scale Comparative Analyses of Tick Genomes Elucidate Their Genetic Diversity and Vector Capacities.</title>
        <authorList>
            <consortium name="Tick Genome and Microbiome Consortium (TIGMIC)"/>
            <person name="Jia N."/>
            <person name="Wang J."/>
            <person name="Shi W."/>
            <person name="Du L."/>
            <person name="Sun Y."/>
            <person name="Zhan W."/>
            <person name="Jiang J.F."/>
            <person name="Wang Q."/>
            <person name="Zhang B."/>
            <person name="Ji P."/>
            <person name="Bell-Sakyi L."/>
            <person name="Cui X.M."/>
            <person name="Yuan T.T."/>
            <person name="Jiang B.G."/>
            <person name="Yang W.F."/>
            <person name="Lam T.T."/>
            <person name="Chang Q.C."/>
            <person name="Ding S.J."/>
            <person name="Wang X.J."/>
            <person name="Zhu J.G."/>
            <person name="Ruan X.D."/>
            <person name="Zhao L."/>
            <person name="Wei J.T."/>
            <person name="Ye R.Z."/>
            <person name="Que T.C."/>
            <person name="Du C.H."/>
            <person name="Zhou Y.H."/>
            <person name="Cheng J.X."/>
            <person name="Dai P.F."/>
            <person name="Guo W.B."/>
            <person name="Han X.H."/>
            <person name="Huang E.J."/>
            <person name="Li L.F."/>
            <person name="Wei W."/>
            <person name="Gao Y.C."/>
            <person name="Liu J.Z."/>
            <person name="Shao H.Z."/>
            <person name="Wang X."/>
            <person name="Wang C.C."/>
            <person name="Yang T.C."/>
            <person name="Huo Q.B."/>
            <person name="Li W."/>
            <person name="Chen H.Y."/>
            <person name="Chen S.E."/>
            <person name="Zhou L.G."/>
            <person name="Ni X.B."/>
            <person name="Tian J.H."/>
            <person name="Sheng Y."/>
            <person name="Liu T."/>
            <person name="Pan Y.S."/>
            <person name="Xia L.Y."/>
            <person name="Li J."/>
            <person name="Zhao F."/>
            <person name="Cao W.C."/>
        </authorList>
    </citation>
    <scope>NUCLEOTIDE SEQUENCE [LARGE SCALE GENOMIC DNA]</scope>
    <source>
        <strain evidence="1">Iper-2018</strain>
    </source>
</reference>
<proteinExistence type="predicted"/>
<sequence>MREAAAEEVVLARRRGESPDEEGFWRIPVVVDGGWSKRSYGHNYNANSGVAVIVDGIPARSCTSVSETSSVRYADSLHRGVVLPAPDDTAATRERGQKS</sequence>
<name>A0AC60Q411_IXOPE</name>